<evidence type="ECO:0000313" key="2">
    <source>
        <dbReference type="EMBL" id="RDE04244.1"/>
    </source>
</evidence>
<dbReference type="AlphaFoldDB" id="A0A369VPC9"/>
<accession>A0A369VPC9</accession>
<organism evidence="2 3">
    <name type="scientific">Sphingomonas aracearum</name>
    <dbReference type="NCBI Taxonomy" id="2283317"/>
    <lineage>
        <taxon>Bacteria</taxon>
        <taxon>Pseudomonadati</taxon>
        <taxon>Pseudomonadota</taxon>
        <taxon>Alphaproteobacteria</taxon>
        <taxon>Sphingomonadales</taxon>
        <taxon>Sphingomonadaceae</taxon>
        <taxon>Sphingomonas</taxon>
    </lineage>
</organism>
<sequence>MGISASVVEDKVESISFSGRFPILSDNPADYQGSGFANFMATVLPSCRSADEGEFYRAFWVALVKPREFATNSGKWRFTDNGVSKSYSSSAYGNLCGLKVSSFSSTGRTITDTGQDLSGSSQEVTFRLPNKQ</sequence>
<reference evidence="2 3" key="1">
    <citation type="submission" date="2018-07" db="EMBL/GenBank/DDBJ databases">
        <title>a novel species of Sphingomonas isolated from the rhizosphere soil of Araceae plant.</title>
        <authorList>
            <person name="Zhiyong W."/>
            <person name="Qinglan Z."/>
            <person name="Zhiwei F."/>
            <person name="Ding X."/>
            <person name="Gejiao W."/>
            <person name="Shixue Z."/>
        </authorList>
    </citation>
    <scope>NUCLEOTIDE SEQUENCE [LARGE SCALE GENOMIC DNA]</scope>
    <source>
        <strain evidence="2 3">WZY 27</strain>
    </source>
</reference>
<comment type="caution">
    <text evidence="2">The sequence shown here is derived from an EMBL/GenBank/DDBJ whole genome shotgun (WGS) entry which is preliminary data.</text>
</comment>
<dbReference type="Proteomes" id="UP000253918">
    <property type="component" value="Unassembled WGS sequence"/>
</dbReference>
<protein>
    <submittedName>
        <fullName evidence="2">Uncharacterized protein</fullName>
    </submittedName>
</protein>
<proteinExistence type="predicted"/>
<keyword evidence="3" id="KW-1185">Reference proteome</keyword>
<name>A0A369VPC9_9SPHN</name>
<evidence type="ECO:0000256" key="1">
    <source>
        <dbReference type="SAM" id="MobiDB-lite"/>
    </source>
</evidence>
<evidence type="ECO:0000313" key="3">
    <source>
        <dbReference type="Proteomes" id="UP000253918"/>
    </source>
</evidence>
<feature type="region of interest" description="Disordered" evidence="1">
    <location>
        <begin position="113"/>
        <end position="132"/>
    </location>
</feature>
<dbReference type="EMBL" id="QQNB01000005">
    <property type="protein sequence ID" value="RDE04244.1"/>
    <property type="molecule type" value="Genomic_DNA"/>
</dbReference>
<feature type="compositionally biased region" description="Polar residues" evidence="1">
    <location>
        <begin position="113"/>
        <end position="124"/>
    </location>
</feature>
<gene>
    <name evidence="2" type="ORF">DVW87_16545</name>
</gene>